<feature type="domain" description="TraG P-loop" evidence="1">
    <location>
        <begin position="420"/>
        <end position="559"/>
    </location>
</feature>
<dbReference type="NCBIfam" id="NF045971">
    <property type="entry name" value="conju_CD1110"/>
    <property type="match status" value="1"/>
</dbReference>
<dbReference type="PANTHER" id="PTHR30121">
    <property type="entry name" value="UNCHARACTERIZED PROTEIN YJGR-RELATED"/>
    <property type="match status" value="1"/>
</dbReference>
<evidence type="ECO:0000313" key="3">
    <source>
        <dbReference type="Proteomes" id="UP001219297"/>
    </source>
</evidence>
<gene>
    <name evidence="2" type="ORF">PWJ81_09135</name>
</gene>
<comment type="caution">
    <text evidence="2">The sequence shown here is derived from an EMBL/GenBank/DDBJ whole genome shotgun (WGS) entry which is preliminary data.</text>
</comment>
<evidence type="ECO:0000259" key="1">
    <source>
        <dbReference type="Pfam" id="PF19044"/>
    </source>
</evidence>
<dbReference type="Pfam" id="PF19044">
    <property type="entry name" value="P-loop_TraG"/>
    <property type="match status" value="1"/>
</dbReference>
<dbReference type="Gene3D" id="3.40.50.300">
    <property type="entry name" value="P-loop containing nucleotide triphosphate hydrolases"/>
    <property type="match status" value="1"/>
</dbReference>
<dbReference type="RefSeq" id="WP_274778673.1">
    <property type="nucleotide sequence ID" value="NZ_JARBHI010000032.1"/>
</dbReference>
<dbReference type="PANTHER" id="PTHR30121:SF6">
    <property type="entry name" value="SLR6007 PROTEIN"/>
    <property type="match status" value="1"/>
</dbReference>
<dbReference type="SUPFAM" id="SSF52540">
    <property type="entry name" value="P-loop containing nucleoside triphosphate hydrolases"/>
    <property type="match status" value="1"/>
</dbReference>
<dbReference type="InterPro" id="IPR051162">
    <property type="entry name" value="T4SS_component"/>
</dbReference>
<dbReference type="GO" id="GO:0005524">
    <property type="term" value="F:ATP binding"/>
    <property type="evidence" value="ECO:0007669"/>
    <property type="project" value="UniProtKB-KW"/>
</dbReference>
<dbReference type="Proteomes" id="UP001219297">
    <property type="component" value="Unassembled WGS sequence"/>
</dbReference>
<dbReference type="InterPro" id="IPR043964">
    <property type="entry name" value="P-loop_TraG"/>
</dbReference>
<accession>A0ABT5VAK4</accession>
<proteinExistence type="predicted"/>
<dbReference type="Gene3D" id="1.10.8.730">
    <property type="match status" value="1"/>
</dbReference>
<reference evidence="2 3" key="1">
    <citation type="submission" date="2023-02" db="EMBL/GenBank/DDBJ databases">
        <title>Defining the Infant Male Urobiome and Moving Towards Mechanisms in Urobiome Research.</title>
        <authorList>
            <person name="Reasoner S."/>
            <person name="Flores V."/>
            <person name="Van Horn G."/>
            <person name="Morales G."/>
            <person name="Peard L."/>
            <person name="Abelson B."/>
            <person name="Manuel C."/>
            <person name="Lee J."/>
            <person name="Baker B."/>
            <person name="Williams T."/>
            <person name="Schmitz J."/>
            <person name="Clayton D."/>
            <person name="Hadjifrangiskou M."/>
        </authorList>
    </citation>
    <scope>NUCLEOTIDE SEQUENCE [LARGE SCALE GENOMIC DNA]</scope>
    <source>
        <strain evidence="2 3">AS1053</strain>
    </source>
</reference>
<dbReference type="InterPro" id="IPR027417">
    <property type="entry name" value="P-loop_NTPase"/>
</dbReference>
<sequence>MSAAPGSVQAKIPYEGLTQTGLAWLGGNTYSATLELSDVNYSLAPSEVQEGVIEKYARFLNSHLSGTHVQIQLINQVLDKETLARGVALAMRGDGLDGWRSEYNTLISSRLATGRNNCVSRKYVTLTIEAEGVEEAKTTLSRMVATATAALREIEGCQARQLSGSERLALITYFLRPDAPVFGYSQLLASNLTTKDVAAPLSLDVGRDHVDAGGRLWQSLVLRDFPAFISDQLLAELADLPLDMAVSIHIGPLSQKKGLDLVKAQIAGMDIQRGNEQRRLLKQGLSSDLMPHELQASFEEATELRTQLERSNEKLFRTTIVIAVGADSEGELAGRVERVKTLAAKHSCNLETLRYMQLDGLGATLPLGVCRLPVFRTLTTGALAVMVPFTTAELMEDDGDFYGINARSKNLIVADRRRGMNANAFILGTTGSGKSQFAKFAMLQTFLRRPTDELLIIDPDREYVPLASVMGANRVIVSSSSPDSINPLEVDKRAGGESIQEKCGVALSLLEVLLGGEAGLSASERSIIDRCVARLYRDYLNTDEAVSPTLTDLYDALSRETDGEGRELARGLELYASGSASGFARATSINRDNRVTVFDTADLSRDVQTFGMMVVLEEIWGRIKTNRAAGIRTWVYVDEFHTLFANPHAAAYFEAMYKRVRKWGASMTGITQNIEELLGNKAARLMLSNSDGLFLLNQQATDGAALADLLKLSGEQAAFFTNQAPGKGLLRLGGVLVPFDNTMPSSSRLYELFSTKFEDKAAR</sequence>
<keyword evidence="2" id="KW-0067">ATP-binding</keyword>
<dbReference type="CDD" id="cd01127">
    <property type="entry name" value="TrwB_TraG_TraD_VirD4"/>
    <property type="match status" value="1"/>
</dbReference>
<organism evidence="2 3">
    <name type="scientific">Actinotignum sanguinis</name>
    <dbReference type="NCBI Taxonomy" id="1445614"/>
    <lineage>
        <taxon>Bacteria</taxon>
        <taxon>Bacillati</taxon>
        <taxon>Actinomycetota</taxon>
        <taxon>Actinomycetes</taxon>
        <taxon>Actinomycetales</taxon>
        <taxon>Actinomycetaceae</taxon>
        <taxon>Actinotignum</taxon>
    </lineage>
</organism>
<protein>
    <submittedName>
        <fullName evidence="2">ATP-binding protein</fullName>
    </submittedName>
</protein>
<keyword evidence="3" id="KW-1185">Reference proteome</keyword>
<evidence type="ECO:0000313" key="2">
    <source>
        <dbReference type="EMBL" id="MDE1657226.1"/>
    </source>
</evidence>
<keyword evidence="2" id="KW-0547">Nucleotide-binding</keyword>
<name>A0ABT5VAK4_9ACTO</name>
<dbReference type="EMBL" id="JARBHI010000032">
    <property type="protein sequence ID" value="MDE1657226.1"/>
    <property type="molecule type" value="Genomic_DNA"/>
</dbReference>